<dbReference type="PANTHER" id="PTHR43586:SF15">
    <property type="entry name" value="BLR3095 PROTEIN"/>
    <property type="match status" value="1"/>
</dbReference>
<dbReference type="InterPro" id="IPR015424">
    <property type="entry name" value="PyrdxlP-dep_Trfase"/>
</dbReference>
<protein>
    <submittedName>
        <fullName evidence="3">Selenocysteine lyase/Cysteine desulfurase</fullName>
    </submittedName>
</protein>
<evidence type="ECO:0000313" key="3">
    <source>
        <dbReference type="EMBL" id="SFO92733.1"/>
    </source>
</evidence>
<evidence type="ECO:0000259" key="2">
    <source>
        <dbReference type="Pfam" id="PF00266"/>
    </source>
</evidence>
<dbReference type="Pfam" id="PF00266">
    <property type="entry name" value="Aminotran_5"/>
    <property type="match status" value="1"/>
</dbReference>
<dbReference type="InterPro" id="IPR000192">
    <property type="entry name" value="Aminotrans_V_dom"/>
</dbReference>
<evidence type="ECO:0000313" key="4">
    <source>
        <dbReference type="Proteomes" id="UP000199236"/>
    </source>
</evidence>
<dbReference type="Gene3D" id="3.90.1150.10">
    <property type="entry name" value="Aspartate Aminotransferase, domain 1"/>
    <property type="match status" value="1"/>
</dbReference>
<dbReference type="EMBL" id="FOVR01000016">
    <property type="protein sequence ID" value="SFO92733.1"/>
    <property type="molecule type" value="Genomic_DNA"/>
</dbReference>
<organism evidence="3 4">
    <name type="scientific">Cohaesibacter marisflavi</name>
    <dbReference type="NCBI Taxonomy" id="655353"/>
    <lineage>
        <taxon>Bacteria</taxon>
        <taxon>Pseudomonadati</taxon>
        <taxon>Pseudomonadota</taxon>
        <taxon>Alphaproteobacteria</taxon>
        <taxon>Hyphomicrobiales</taxon>
        <taxon>Cohaesibacteraceae</taxon>
    </lineage>
</organism>
<accession>A0A1I5L6D2</accession>
<proteinExistence type="predicted"/>
<dbReference type="AlphaFoldDB" id="A0A1I5L6D2"/>
<dbReference type="GO" id="GO:0016829">
    <property type="term" value="F:lyase activity"/>
    <property type="evidence" value="ECO:0007669"/>
    <property type="project" value="UniProtKB-KW"/>
</dbReference>
<dbReference type="RefSeq" id="WP_090075200.1">
    <property type="nucleotide sequence ID" value="NZ_FOVR01000016.1"/>
</dbReference>
<keyword evidence="3" id="KW-0456">Lyase</keyword>
<dbReference type="Proteomes" id="UP000199236">
    <property type="component" value="Unassembled WGS sequence"/>
</dbReference>
<name>A0A1I5L6D2_9HYPH</name>
<dbReference type="STRING" id="655353.SAMN04488056_1165"/>
<dbReference type="InterPro" id="IPR015422">
    <property type="entry name" value="PyrdxlP-dep_Trfase_small"/>
</dbReference>
<feature type="domain" description="Aminotransferase class V" evidence="2">
    <location>
        <begin position="61"/>
        <end position="331"/>
    </location>
</feature>
<gene>
    <name evidence="3" type="ORF">SAMN04488056_1165</name>
</gene>
<keyword evidence="4" id="KW-1185">Reference proteome</keyword>
<sequence length="382" mass="42042">MKLLPTQRHLFDIPQDIAYFNCAYNAPLLREAGAALTEGALSKCHPWNRTPSDFFEPAEEFRRLAAQAFGGDADCYAVIPSASYGTSAVGRIFETILSKGDEILGLDEAFPSNYLPWLRASETTGAKLIIAPTPQDLDWTRTVLDRITTKTKLVAVPNCHWTNGAILDLEAIADATRSVGASLVLEVTQSLGAVPLDLDRVRPDFMIAAGYKWLLFPYGLSLFYAAPQWHHARPLEETWLGRDGAEAFENLVNYTDQYQPGARRFDMGQKSIPTLLPAGLIGLRQLGDWGIETIATSLRSINERIAQLLEPVGFQPVPEAFRSPHILGASSEKALSPSITADLAARKIYISRRGNALRFAPHLHVTESDLEQLADAIKTLCP</sequence>
<dbReference type="InterPro" id="IPR015421">
    <property type="entry name" value="PyrdxlP-dep_Trfase_major"/>
</dbReference>
<dbReference type="OrthoDB" id="9804366at2"/>
<keyword evidence="1" id="KW-0663">Pyridoxal phosphate</keyword>
<evidence type="ECO:0000256" key="1">
    <source>
        <dbReference type="ARBA" id="ARBA00022898"/>
    </source>
</evidence>
<reference evidence="3 4" key="1">
    <citation type="submission" date="2016-10" db="EMBL/GenBank/DDBJ databases">
        <authorList>
            <person name="de Groot N.N."/>
        </authorList>
    </citation>
    <scope>NUCLEOTIDE SEQUENCE [LARGE SCALE GENOMIC DNA]</scope>
    <source>
        <strain evidence="3 4">CGMCC 1.9157</strain>
    </source>
</reference>
<dbReference type="PANTHER" id="PTHR43586">
    <property type="entry name" value="CYSTEINE DESULFURASE"/>
    <property type="match status" value="1"/>
</dbReference>
<dbReference type="SUPFAM" id="SSF53383">
    <property type="entry name" value="PLP-dependent transferases"/>
    <property type="match status" value="1"/>
</dbReference>
<dbReference type="Gene3D" id="3.40.640.10">
    <property type="entry name" value="Type I PLP-dependent aspartate aminotransferase-like (Major domain)"/>
    <property type="match status" value="1"/>
</dbReference>